<comment type="caution">
    <text evidence="14">The sequence shown here is derived from an EMBL/GenBank/DDBJ whole genome shotgun (WGS) entry which is preliminary data.</text>
</comment>
<dbReference type="FunFam" id="3.20.20.70:FF:000171">
    <property type="entry name" value="Ribulose-phosphate 3-epimerase"/>
    <property type="match status" value="1"/>
</dbReference>
<dbReference type="CDD" id="cd00429">
    <property type="entry name" value="RPE"/>
    <property type="match status" value="1"/>
</dbReference>
<evidence type="ECO:0000256" key="6">
    <source>
        <dbReference type="ARBA" id="ARBA00009541"/>
    </source>
</evidence>
<evidence type="ECO:0000313" key="14">
    <source>
        <dbReference type="EMBL" id="KRX08769.1"/>
    </source>
</evidence>
<dbReference type="GO" id="GO:0006098">
    <property type="term" value="P:pentose-phosphate shunt"/>
    <property type="evidence" value="ECO:0007669"/>
    <property type="project" value="InterPro"/>
</dbReference>
<name>A0A0V0R2Q8_PSEPJ</name>
<feature type="binding site" evidence="13">
    <location>
        <position position="185"/>
    </location>
    <ligand>
        <name>substrate</name>
    </ligand>
</feature>
<dbReference type="GO" id="GO:0004750">
    <property type="term" value="F:D-ribulose-phosphate 3-epimerase activity"/>
    <property type="evidence" value="ECO:0007669"/>
    <property type="project" value="UniProtKB-EC"/>
</dbReference>
<dbReference type="OrthoDB" id="1927044at2759"/>
<comment type="cofactor">
    <cofactor evidence="3">
        <name>Co(2+)</name>
        <dbReference type="ChEBI" id="CHEBI:48828"/>
    </cofactor>
</comment>
<organism evidence="14 15">
    <name type="scientific">Pseudocohnilembus persalinus</name>
    <name type="common">Ciliate</name>
    <dbReference type="NCBI Taxonomy" id="266149"/>
    <lineage>
        <taxon>Eukaryota</taxon>
        <taxon>Sar</taxon>
        <taxon>Alveolata</taxon>
        <taxon>Ciliophora</taxon>
        <taxon>Intramacronucleata</taxon>
        <taxon>Oligohymenophorea</taxon>
        <taxon>Scuticociliatia</taxon>
        <taxon>Philasterida</taxon>
        <taxon>Pseudocohnilembidae</taxon>
        <taxon>Pseudocohnilembus</taxon>
    </lineage>
</organism>
<feature type="binding site" evidence="12">
    <location>
        <position position="73"/>
    </location>
    <ligand>
        <name>a divalent metal cation</name>
        <dbReference type="ChEBI" id="CHEBI:60240"/>
    </ligand>
</feature>
<evidence type="ECO:0000256" key="11">
    <source>
        <dbReference type="PIRSR" id="PIRSR001461-1"/>
    </source>
</evidence>
<dbReference type="AlphaFoldDB" id="A0A0V0R2Q8"/>
<comment type="cofactor">
    <cofactor evidence="2">
        <name>Mn(2+)</name>
        <dbReference type="ChEBI" id="CHEBI:29035"/>
    </cofactor>
</comment>
<evidence type="ECO:0000256" key="13">
    <source>
        <dbReference type="PIRSR" id="PIRSR001461-3"/>
    </source>
</evidence>
<dbReference type="Gene3D" id="3.20.20.70">
    <property type="entry name" value="Aldolase class I"/>
    <property type="match status" value="1"/>
</dbReference>
<feature type="active site" description="Proton acceptor" evidence="11">
    <location>
        <position position="42"/>
    </location>
</feature>
<dbReference type="InterPro" id="IPR000056">
    <property type="entry name" value="Ribul_P_3_epim-like"/>
</dbReference>
<dbReference type="InterPro" id="IPR013785">
    <property type="entry name" value="Aldolase_TIM"/>
</dbReference>
<dbReference type="NCBIfam" id="TIGR01163">
    <property type="entry name" value="rpe"/>
    <property type="match status" value="1"/>
</dbReference>
<feature type="binding site" evidence="13">
    <location>
        <begin position="205"/>
        <end position="206"/>
    </location>
    <ligand>
        <name>substrate</name>
    </ligand>
</feature>
<feature type="binding site" evidence="12">
    <location>
        <position position="40"/>
    </location>
    <ligand>
        <name>a divalent metal cation</name>
        <dbReference type="ChEBI" id="CHEBI:60240"/>
    </ligand>
</feature>
<feature type="active site" description="Proton donor" evidence="11">
    <location>
        <position position="183"/>
    </location>
</feature>
<dbReference type="InterPro" id="IPR011060">
    <property type="entry name" value="RibuloseP-bd_barrel"/>
</dbReference>
<evidence type="ECO:0000256" key="8">
    <source>
        <dbReference type="ARBA" id="ARBA00022723"/>
    </source>
</evidence>
<keyword evidence="12" id="KW-0862">Zinc</keyword>
<proteinExistence type="inferred from homology"/>
<dbReference type="Pfam" id="PF00834">
    <property type="entry name" value="Ribul_P_3_epim"/>
    <property type="match status" value="1"/>
</dbReference>
<evidence type="ECO:0000256" key="9">
    <source>
        <dbReference type="ARBA" id="ARBA00023235"/>
    </source>
</evidence>
<comment type="catalytic activity">
    <reaction evidence="1 10">
        <text>D-ribulose 5-phosphate = D-xylulose 5-phosphate</text>
        <dbReference type="Rhea" id="RHEA:13677"/>
        <dbReference type="ChEBI" id="CHEBI:57737"/>
        <dbReference type="ChEBI" id="CHEBI:58121"/>
        <dbReference type="EC" id="5.1.3.1"/>
    </reaction>
</comment>
<dbReference type="NCBIfam" id="NF004076">
    <property type="entry name" value="PRK05581.1-4"/>
    <property type="match status" value="1"/>
</dbReference>
<dbReference type="InterPro" id="IPR026019">
    <property type="entry name" value="Ribul_P_3_epim"/>
</dbReference>
<dbReference type="PIRSF" id="PIRSF001461">
    <property type="entry name" value="RPE"/>
    <property type="match status" value="1"/>
</dbReference>
<evidence type="ECO:0000256" key="3">
    <source>
        <dbReference type="ARBA" id="ARBA00001941"/>
    </source>
</evidence>
<feature type="binding site" evidence="12">
    <location>
        <position position="42"/>
    </location>
    <ligand>
        <name>a divalent metal cation</name>
        <dbReference type="ChEBI" id="CHEBI:60240"/>
    </ligand>
</feature>
<feature type="binding site" evidence="13">
    <location>
        <position position="15"/>
    </location>
    <ligand>
        <name>substrate</name>
    </ligand>
</feature>
<comment type="similarity">
    <text evidence="6 10">Belongs to the ribulose-phosphate 3-epimerase family.</text>
</comment>
<comment type="cofactor">
    <cofactor evidence="5">
        <name>Fe(2+)</name>
        <dbReference type="ChEBI" id="CHEBI:29033"/>
    </cofactor>
</comment>
<keyword evidence="12" id="KW-0464">Manganese</keyword>
<evidence type="ECO:0000313" key="15">
    <source>
        <dbReference type="Proteomes" id="UP000054937"/>
    </source>
</evidence>
<keyword evidence="12" id="KW-0170">Cobalt</keyword>
<dbReference type="PROSITE" id="PS01085">
    <property type="entry name" value="RIBUL_P_3_EPIMER_1"/>
    <property type="match status" value="1"/>
</dbReference>
<reference evidence="14 15" key="1">
    <citation type="journal article" date="2015" name="Sci. Rep.">
        <title>Genome of the facultative scuticociliatosis pathogen Pseudocohnilembus persalinus provides insight into its virulence through horizontal gene transfer.</title>
        <authorList>
            <person name="Xiong J."/>
            <person name="Wang G."/>
            <person name="Cheng J."/>
            <person name="Tian M."/>
            <person name="Pan X."/>
            <person name="Warren A."/>
            <person name="Jiang C."/>
            <person name="Yuan D."/>
            <person name="Miao W."/>
        </authorList>
    </citation>
    <scope>NUCLEOTIDE SEQUENCE [LARGE SCALE GENOMIC DNA]</scope>
    <source>
        <strain evidence="14">36N120E</strain>
    </source>
</reference>
<dbReference type="GO" id="GO:0005975">
    <property type="term" value="P:carbohydrate metabolic process"/>
    <property type="evidence" value="ECO:0007669"/>
    <property type="project" value="InterPro"/>
</dbReference>
<keyword evidence="9 10" id="KW-0413">Isomerase</keyword>
<evidence type="ECO:0000256" key="7">
    <source>
        <dbReference type="ARBA" id="ARBA00013188"/>
    </source>
</evidence>
<gene>
    <name evidence="14" type="ORF">PPERSA_08080</name>
</gene>
<sequence length="235" mass="26210">MSSQQNKIQALIAPSILSADFSKLAEECKKIQECGADWLHIDVMDYNFVPNLTLGPPIVKALRKQVQGFFDCHCMIQEPYKWVKDFADAGANQMTYHYEADVGTSQKDICQSIIDSGMRVGLAIKPKTQLNDEIYNLISSNLVHMVLVMTVEPGFGGQKFMEDQMDKVRTLRQKFPNLDIQVDGGIKTDNVNIVAEAGANVIVSGSGIYGHKDPKEAISTMKQIVQEKIDKKQQL</sequence>
<keyword evidence="8 12" id="KW-0479">Metal-binding</keyword>
<feature type="binding site" evidence="13">
    <location>
        <begin position="154"/>
        <end position="157"/>
    </location>
    <ligand>
        <name>substrate</name>
    </ligand>
</feature>
<evidence type="ECO:0000256" key="4">
    <source>
        <dbReference type="ARBA" id="ARBA00001947"/>
    </source>
</evidence>
<dbReference type="SUPFAM" id="SSF51366">
    <property type="entry name" value="Ribulose-phoshate binding barrel"/>
    <property type="match status" value="1"/>
</dbReference>
<dbReference type="EMBL" id="LDAU01000058">
    <property type="protein sequence ID" value="KRX08769.1"/>
    <property type="molecule type" value="Genomic_DNA"/>
</dbReference>
<dbReference type="HAMAP" id="MF_02227">
    <property type="entry name" value="RPE"/>
    <property type="match status" value="1"/>
</dbReference>
<comment type="cofactor">
    <cofactor evidence="4">
        <name>Zn(2+)</name>
        <dbReference type="ChEBI" id="CHEBI:29105"/>
    </cofactor>
</comment>
<dbReference type="PROSITE" id="PS01086">
    <property type="entry name" value="RIBUL_P_3_EPIMER_2"/>
    <property type="match status" value="1"/>
</dbReference>
<accession>A0A0V0R2Q8</accession>
<dbReference type="FunCoup" id="A0A0V0R2Q8">
    <property type="interactions" value="76"/>
</dbReference>
<dbReference type="Proteomes" id="UP000054937">
    <property type="component" value="Unassembled WGS sequence"/>
</dbReference>
<keyword evidence="15" id="KW-1185">Reference proteome</keyword>
<keyword evidence="10" id="KW-0119">Carbohydrate metabolism</keyword>
<protein>
    <recommendedName>
        <fullName evidence="7 10">Ribulose-phosphate 3-epimerase</fullName>
        <ecNumber evidence="7 10">5.1.3.1</ecNumber>
    </recommendedName>
</protein>
<dbReference type="EC" id="5.1.3.1" evidence="7 10"/>
<feature type="binding site" evidence="12">
    <location>
        <position position="183"/>
    </location>
    <ligand>
        <name>a divalent metal cation</name>
        <dbReference type="ChEBI" id="CHEBI:60240"/>
    </ligand>
</feature>
<dbReference type="InParanoid" id="A0A0V0R2Q8"/>
<evidence type="ECO:0000256" key="10">
    <source>
        <dbReference type="PIRNR" id="PIRNR001461"/>
    </source>
</evidence>
<evidence type="ECO:0000256" key="1">
    <source>
        <dbReference type="ARBA" id="ARBA00001782"/>
    </source>
</evidence>
<evidence type="ECO:0000256" key="12">
    <source>
        <dbReference type="PIRSR" id="PIRSR001461-2"/>
    </source>
</evidence>
<evidence type="ECO:0000256" key="5">
    <source>
        <dbReference type="ARBA" id="ARBA00001954"/>
    </source>
</evidence>
<evidence type="ECO:0000256" key="2">
    <source>
        <dbReference type="ARBA" id="ARBA00001936"/>
    </source>
</evidence>
<dbReference type="GO" id="GO:0046872">
    <property type="term" value="F:metal ion binding"/>
    <property type="evidence" value="ECO:0007669"/>
    <property type="project" value="UniProtKB-KW"/>
</dbReference>
<feature type="binding site" evidence="13">
    <location>
        <position position="73"/>
    </location>
    <ligand>
        <name>substrate</name>
    </ligand>
</feature>
<comment type="cofactor">
    <cofactor evidence="12">
        <name>a divalent metal cation</name>
        <dbReference type="ChEBI" id="CHEBI:60240"/>
    </cofactor>
    <text evidence="12">Binds 1 divalent metal cation per subunit.</text>
</comment>
<dbReference type="PANTHER" id="PTHR11749">
    <property type="entry name" value="RIBULOSE-5-PHOSPHATE-3-EPIMERASE"/>
    <property type="match status" value="1"/>
</dbReference>
<dbReference type="OMA" id="CHLMIED"/>